<proteinExistence type="predicted"/>
<dbReference type="EMBL" id="NBEF01000014">
    <property type="protein sequence ID" value="OQQ91359.1"/>
    <property type="molecule type" value="Genomic_DNA"/>
</dbReference>
<dbReference type="Gene3D" id="1.20.120.20">
    <property type="entry name" value="Apolipoprotein"/>
    <property type="match status" value="1"/>
</dbReference>
<dbReference type="Proteomes" id="UP000192575">
    <property type="component" value="Unassembled WGS sequence"/>
</dbReference>
<name>A0A1V9REB6_9LACO</name>
<organism evidence="3 4">
    <name type="scientific">Ligilactobacillus salivarius</name>
    <dbReference type="NCBI Taxonomy" id="1624"/>
    <lineage>
        <taxon>Bacteria</taxon>
        <taxon>Bacillati</taxon>
        <taxon>Bacillota</taxon>
        <taxon>Bacilli</taxon>
        <taxon>Lactobacillales</taxon>
        <taxon>Lactobacillaceae</taxon>
        <taxon>Ligilactobacillus</taxon>
    </lineage>
</organism>
<evidence type="ECO:0000313" key="3">
    <source>
        <dbReference type="EMBL" id="OQQ91359.1"/>
    </source>
</evidence>
<evidence type="ECO:0000259" key="2">
    <source>
        <dbReference type="Pfam" id="PF20155"/>
    </source>
</evidence>
<reference evidence="3 4" key="1">
    <citation type="submission" date="2017-03" db="EMBL/GenBank/DDBJ databases">
        <title>Phylogenomics and comparative genomics of Lactobacillus salivarius, a mammalian gut commensal.</title>
        <authorList>
            <person name="Harris H.M."/>
        </authorList>
    </citation>
    <scope>NUCLEOTIDE SEQUENCE [LARGE SCALE GENOMIC DNA]</scope>
    <source>
        <strain evidence="3 4">JCM 1047</strain>
    </source>
</reference>
<dbReference type="InterPro" id="IPR013491">
    <property type="entry name" value="Tape_meas_N"/>
</dbReference>
<feature type="domain" description="Tape measure protein N-terminal" evidence="2">
    <location>
        <begin position="212"/>
        <end position="400"/>
    </location>
</feature>
<dbReference type="SUPFAM" id="SSF53955">
    <property type="entry name" value="Lysozyme-like"/>
    <property type="match status" value="1"/>
</dbReference>
<gene>
    <name evidence="3" type="ORF">B6U56_02820</name>
</gene>
<comment type="caution">
    <text evidence="3">The sequence shown here is derived from an EMBL/GenBank/DDBJ whole genome shotgun (WGS) entry which is preliminary data.</text>
</comment>
<dbReference type="Pfam" id="PF20155">
    <property type="entry name" value="TMP_3"/>
    <property type="match status" value="1"/>
</dbReference>
<evidence type="ECO:0000313" key="4">
    <source>
        <dbReference type="Proteomes" id="UP000192575"/>
    </source>
</evidence>
<feature type="region of interest" description="Disordered" evidence="1">
    <location>
        <begin position="33"/>
        <end position="62"/>
    </location>
</feature>
<dbReference type="InterPro" id="IPR023346">
    <property type="entry name" value="Lysozyme-like_dom_sf"/>
</dbReference>
<dbReference type="CDD" id="cd13402">
    <property type="entry name" value="LT_TF-like"/>
    <property type="match status" value="1"/>
</dbReference>
<dbReference type="NCBIfam" id="TIGR02675">
    <property type="entry name" value="tape_meas_nterm"/>
    <property type="match status" value="1"/>
</dbReference>
<dbReference type="PANTHER" id="PTHR21525">
    <property type="entry name" value="MOTILE SPERM PROTEIN"/>
    <property type="match status" value="1"/>
</dbReference>
<sequence length="1473" mass="159352">MAADSTVNIDVVLGGKDKFISDTKEINDIAKNIGKNSGNELEKDLSDNLDKSKTKAKQTHDDIEKEFKDPIKSKFDADDKPLRRKTEEVENALRKVPKEVITKITADAKEQGIDNFDKLLKKLPKQVRTELLTKAQKGEVINYEELLKKVPAKLVTQVKLNDNASTVLHSLRKEANETSTSFNKLKDIMVGTFVGGLAVSGIQAIKNGLIEATKAGMEYNKEQDTMRTVWTALTTQAPKDGQHLINFINDMSQHSIYAADTINKMAQSFYHVHSNVEETKSWTNSFIALGSTMHMTNEQLAEASEMFAKIEAGGKASSEDLNVMINRFPMFGEAIQEATGKSMKQLLDLSAQGKLTADDFTKAIDFLGKKYKSGTEEAMTSFQGMSMFIKSRWQTLWGEVTQTSFNLSKKNLENIRDLLSDDMMKVYAKTLSDAFSAVLSGVMSVISFIHDNKGEIIAILGNLKQIATIIGETVWDTFKDIISSIADALGVTHDKGNDAQDVLSEINGILVKIIEHKEGLRAFIKVMLGLFVTKKAWDMVTALTSYYNILKDIIGLGGLSGLAKGIGVGAKGGNLATTAEEVAEGGVKATGASKAGRLIGVGADKLFGIQRGEQEVAEAVAKSTVEKVGPRTIANGARTAAQVGQRTAVRAAEKGIIARTASRIPVVGSLIAGGTELIGINKNNKNEKIGRAVGATGGTAAGGAAGAWIGGAIGSIVPGAGTAVGAGVGSFVGSTVGGMLGAKGGGSIGKNFAKIKKDTGKVFDELKTSVTKKVADIGKGIASGFEKAIGGISKVFNKIKKPVVKVFDALGKEIKREAKIIGTIALAPFVLLTAAIIKVWQKIEKPVMKVINRLKKNIEKAWNPIAKTTSKVWNGIAKTVSKAWNSLSKVVSKGINAIVKVVSKAWNGLTKITSKTWNSIKSIIISIVEAIWKPLSKIFRKIFDIVKDTFDDIFKITKHIWDRILDKISDILNGIWKAIKSKFNGIKDTISGALDAIKSKWDSIWDGIKQKVSDIWGSIKGIVHDGVKAIGDFWNTGANGLEKVAGFFGAKISVPKFKQGSSGPVARPMLAMVNDQEGPLHREAIFRQNGKIEIPEGRNVLTMLHPGDAVMPAKETAEMFGIPRFEGGFGNWFGKAWNYASSKISKLEDMIDDKIDAITDALSDPLGTLLKIYSAGTNTAKSFWKDFGDSGAKKIPHWGETWFKNLLTKLKDKLDEIGGNGPVSESLIKRAASKMHVSVSAGDIAHILNVIQHESGGNARAINLWDSNAKAGHPSKGILQFIDSTFMHYAMPGHHDIYKPFDQLLAMFNDTTWRSDLTLGGWGPSGGRRYANGGWADRPSIFGEIDGEPEIAINPARSTADNHIIEAIKARAAKNPNGMSAKLNRIIQAGRYDGSMIAPSTNISNVSKDNTNVKSKDYSGKLDKINKKLEDILNKRLVVDGSSFAPIYEDYGTTSRTKRQNLNKRGVAVNANL</sequence>
<accession>A0A1V9REB6</accession>
<protein>
    <recommendedName>
        <fullName evidence="2">Tape measure protein N-terminal domain-containing protein</fullName>
    </recommendedName>
</protein>
<dbReference type="PANTHER" id="PTHR21525:SF9">
    <property type="entry name" value="CHANNEL_COLICIN DOMAIN-CONTAINING PROTEIN"/>
    <property type="match status" value="1"/>
</dbReference>
<feature type="compositionally biased region" description="Basic and acidic residues" evidence="1">
    <location>
        <begin position="40"/>
        <end position="62"/>
    </location>
</feature>
<dbReference type="RefSeq" id="WP_081533902.1">
    <property type="nucleotide sequence ID" value="NZ_NBEF01000014.1"/>
</dbReference>
<evidence type="ECO:0000256" key="1">
    <source>
        <dbReference type="SAM" id="MobiDB-lite"/>
    </source>
</evidence>